<feature type="compositionally biased region" description="Acidic residues" evidence="1">
    <location>
        <begin position="31"/>
        <end position="47"/>
    </location>
</feature>
<feature type="compositionally biased region" description="Basic and acidic residues" evidence="1">
    <location>
        <begin position="131"/>
        <end position="140"/>
    </location>
</feature>
<evidence type="ECO:0000313" key="2">
    <source>
        <dbReference type="EMBL" id="KAL0085467.1"/>
    </source>
</evidence>
<name>A0ABR3AZ75_PHYBL</name>
<accession>A0ABR3AZ75</accession>
<reference evidence="2 3" key="1">
    <citation type="submission" date="2024-04" db="EMBL/GenBank/DDBJ databases">
        <title>Symmetric and asymmetric DNA N6-adenine methylation regulates different biological responses in Mucorales.</title>
        <authorList>
            <consortium name="Lawrence Berkeley National Laboratory"/>
            <person name="Lax C."/>
            <person name="Mondo S.J."/>
            <person name="Osorio-Concepcion M."/>
            <person name="Muszewska A."/>
            <person name="Corrochano-Luque M."/>
            <person name="Gutierrez G."/>
            <person name="Riley R."/>
            <person name="Lipzen A."/>
            <person name="Guo J."/>
            <person name="Hundley H."/>
            <person name="Amirebrahimi M."/>
            <person name="Ng V."/>
            <person name="Lorenzo-Gutierrez D."/>
            <person name="Binder U."/>
            <person name="Yang J."/>
            <person name="Song Y."/>
            <person name="Canovas D."/>
            <person name="Navarro E."/>
            <person name="Freitag M."/>
            <person name="Gabaldon T."/>
            <person name="Grigoriev I.V."/>
            <person name="Corrochano L.M."/>
            <person name="Nicolas F.E."/>
            <person name="Garre V."/>
        </authorList>
    </citation>
    <scope>NUCLEOTIDE SEQUENCE [LARGE SCALE GENOMIC DNA]</scope>
    <source>
        <strain evidence="2 3">L51</strain>
    </source>
</reference>
<sequence>MPDIKNPIEPLSPIPSQVLPRSQNQHNLGSPDDEDVLMEEEEEEEVVWGERPNVDILFGEMATYLPEHDLDNTLISVDSTPSGSEPESESESEITPKSAPASASTSTSTTNPTIVHKPNPKPRSASTPTPEKPRKSMRDLGQEAHNNWRKAIGVIHATNVLKRRSTVISGTRVQQIKPGMATNSKVLGRKRNQQDGQGIQLN</sequence>
<organism evidence="2 3">
    <name type="scientific">Phycomyces blakesleeanus</name>
    <dbReference type="NCBI Taxonomy" id="4837"/>
    <lineage>
        <taxon>Eukaryota</taxon>
        <taxon>Fungi</taxon>
        <taxon>Fungi incertae sedis</taxon>
        <taxon>Mucoromycota</taxon>
        <taxon>Mucoromycotina</taxon>
        <taxon>Mucoromycetes</taxon>
        <taxon>Mucorales</taxon>
        <taxon>Phycomycetaceae</taxon>
        <taxon>Phycomyces</taxon>
    </lineage>
</organism>
<comment type="caution">
    <text evidence="2">The sequence shown here is derived from an EMBL/GenBank/DDBJ whole genome shotgun (WGS) entry which is preliminary data.</text>
</comment>
<feature type="compositionally biased region" description="Polar residues" evidence="1">
    <location>
        <begin position="19"/>
        <end position="28"/>
    </location>
</feature>
<protein>
    <submittedName>
        <fullName evidence="2">Uncharacterized protein</fullName>
    </submittedName>
</protein>
<evidence type="ECO:0000313" key="3">
    <source>
        <dbReference type="Proteomes" id="UP001448207"/>
    </source>
</evidence>
<dbReference type="EMBL" id="JBCLYO010000010">
    <property type="protein sequence ID" value="KAL0085467.1"/>
    <property type="molecule type" value="Genomic_DNA"/>
</dbReference>
<keyword evidence="3" id="KW-1185">Reference proteome</keyword>
<gene>
    <name evidence="2" type="ORF">J3Q64DRAFT_1101115</name>
</gene>
<feature type="compositionally biased region" description="Low complexity" evidence="1">
    <location>
        <begin position="93"/>
        <end position="113"/>
    </location>
</feature>
<feature type="region of interest" description="Disordered" evidence="1">
    <location>
        <begin position="180"/>
        <end position="202"/>
    </location>
</feature>
<proteinExistence type="predicted"/>
<feature type="region of interest" description="Disordered" evidence="1">
    <location>
        <begin position="72"/>
        <end position="140"/>
    </location>
</feature>
<evidence type="ECO:0000256" key="1">
    <source>
        <dbReference type="SAM" id="MobiDB-lite"/>
    </source>
</evidence>
<dbReference type="Proteomes" id="UP001448207">
    <property type="component" value="Unassembled WGS sequence"/>
</dbReference>
<feature type="region of interest" description="Disordered" evidence="1">
    <location>
        <begin position="1"/>
        <end position="53"/>
    </location>
</feature>